<evidence type="ECO:0000259" key="9">
    <source>
        <dbReference type="Pfam" id="PF01490"/>
    </source>
</evidence>
<keyword evidence="7 8" id="KW-0472">Membrane</keyword>
<dbReference type="Proteomes" id="UP001470230">
    <property type="component" value="Unassembled WGS sequence"/>
</dbReference>
<reference evidence="10 11" key="1">
    <citation type="submission" date="2024-04" db="EMBL/GenBank/DDBJ databases">
        <title>Tritrichomonas musculus Genome.</title>
        <authorList>
            <person name="Alves-Ferreira E."/>
            <person name="Grigg M."/>
            <person name="Lorenzi H."/>
            <person name="Galac M."/>
        </authorList>
    </citation>
    <scope>NUCLEOTIDE SEQUENCE [LARGE SCALE GENOMIC DNA]</scope>
    <source>
        <strain evidence="10 11">EAF2021</strain>
    </source>
</reference>
<comment type="caution">
    <text evidence="10">The sequence shown here is derived from an EMBL/GenBank/DDBJ whole genome shotgun (WGS) entry which is preliminary data.</text>
</comment>
<evidence type="ECO:0000313" key="11">
    <source>
        <dbReference type="Proteomes" id="UP001470230"/>
    </source>
</evidence>
<evidence type="ECO:0000256" key="2">
    <source>
        <dbReference type="ARBA" id="ARBA00008066"/>
    </source>
</evidence>
<comment type="subcellular location">
    <subcellularLocation>
        <location evidence="1">Membrane</location>
        <topology evidence="1">Multi-pass membrane protein</topology>
    </subcellularLocation>
</comment>
<evidence type="ECO:0000256" key="3">
    <source>
        <dbReference type="ARBA" id="ARBA00022448"/>
    </source>
</evidence>
<feature type="transmembrane region" description="Helical" evidence="8">
    <location>
        <begin position="252"/>
        <end position="274"/>
    </location>
</feature>
<feature type="transmembrane region" description="Helical" evidence="8">
    <location>
        <begin position="209"/>
        <end position="232"/>
    </location>
</feature>
<accession>A0ABR2I4P3</accession>
<gene>
    <name evidence="10" type="ORF">M9Y10_015812</name>
</gene>
<feature type="transmembrane region" description="Helical" evidence="8">
    <location>
        <begin position="295"/>
        <end position="313"/>
    </location>
</feature>
<feature type="transmembrane region" description="Helical" evidence="8">
    <location>
        <begin position="131"/>
        <end position="151"/>
    </location>
</feature>
<dbReference type="PANTHER" id="PTHR22950">
    <property type="entry name" value="AMINO ACID TRANSPORTER"/>
    <property type="match status" value="1"/>
</dbReference>
<keyword evidence="4 8" id="KW-0812">Transmembrane</keyword>
<dbReference type="EMBL" id="JAPFFF010000020">
    <property type="protein sequence ID" value="KAK8857407.1"/>
    <property type="molecule type" value="Genomic_DNA"/>
</dbReference>
<evidence type="ECO:0000256" key="1">
    <source>
        <dbReference type="ARBA" id="ARBA00004141"/>
    </source>
</evidence>
<dbReference type="InterPro" id="IPR013057">
    <property type="entry name" value="AA_transpt_TM"/>
</dbReference>
<keyword evidence="6 8" id="KW-1133">Transmembrane helix</keyword>
<evidence type="ECO:0000256" key="5">
    <source>
        <dbReference type="ARBA" id="ARBA00022970"/>
    </source>
</evidence>
<keyword evidence="5" id="KW-0029">Amino-acid transport</keyword>
<keyword evidence="3" id="KW-0813">Transport</keyword>
<feature type="transmembrane region" description="Helical" evidence="8">
    <location>
        <begin position="353"/>
        <end position="374"/>
    </location>
</feature>
<evidence type="ECO:0000256" key="4">
    <source>
        <dbReference type="ARBA" id="ARBA00022692"/>
    </source>
</evidence>
<evidence type="ECO:0000256" key="8">
    <source>
        <dbReference type="SAM" id="Phobius"/>
    </source>
</evidence>
<feature type="transmembrane region" description="Helical" evidence="8">
    <location>
        <begin position="319"/>
        <end position="341"/>
    </location>
</feature>
<feature type="transmembrane region" description="Helical" evidence="8">
    <location>
        <begin position="62"/>
        <end position="84"/>
    </location>
</feature>
<protein>
    <recommendedName>
        <fullName evidence="9">Amino acid transporter transmembrane domain-containing protein</fullName>
    </recommendedName>
</protein>
<sequence>MTGQIFKQKYSDFINCFKLLKIKFICMMALLSYAATIINVRLHIKYDASGYDEIVQKLMGKIGCIIYSIITIIFLWSGMIAFVIIAGDTIISWFAFGGIDISHFKYRCIMILIYSLVIPIALSIPKNFRVIGIFSTFSIGFIFFYAIVSIIKFCQIIPKYGVSPTMKLAQFNIQIFSSLSIYSSAFSLPCVIIPILTPYPKIYKKRRNVVISSFVISSFLTIIPSTLLYLVFGEYSQGNILNSFPSNDILFTVVRVGFFLIVSFSFPVIAKSCMSNWSHLIFKINNIFNLNNCQYWSIFTLTCGVPVILAMLLPQCNTALAIGGALGVCLGCYAYPSILSILSSKKKCSVSNIPCGIFAAFGICLSAIATYTSIVDAINAFKTNL</sequence>
<proteinExistence type="inferred from homology"/>
<organism evidence="10 11">
    <name type="scientific">Tritrichomonas musculus</name>
    <dbReference type="NCBI Taxonomy" id="1915356"/>
    <lineage>
        <taxon>Eukaryota</taxon>
        <taxon>Metamonada</taxon>
        <taxon>Parabasalia</taxon>
        <taxon>Tritrichomonadida</taxon>
        <taxon>Tritrichomonadidae</taxon>
        <taxon>Tritrichomonas</taxon>
    </lineage>
</organism>
<keyword evidence="11" id="KW-1185">Reference proteome</keyword>
<evidence type="ECO:0000256" key="7">
    <source>
        <dbReference type="ARBA" id="ARBA00023136"/>
    </source>
</evidence>
<evidence type="ECO:0000256" key="6">
    <source>
        <dbReference type="ARBA" id="ARBA00022989"/>
    </source>
</evidence>
<feature type="transmembrane region" description="Helical" evidence="8">
    <location>
        <begin position="20"/>
        <end position="42"/>
    </location>
</feature>
<feature type="transmembrane region" description="Helical" evidence="8">
    <location>
        <begin position="104"/>
        <end position="124"/>
    </location>
</feature>
<name>A0ABR2I4P3_9EUKA</name>
<feature type="transmembrane region" description="Helical" evidence="8">
    <location>
        <begin position="171"/>
        <end position="197"/>
    </location>
</feature>
<dbReference type="Pfam" id="PF01490">
    <property type="entry name" value="Aa_trans"/>
    <property type="match status" value="1"/>
</dbReference>
<evidence type="ECO:0000313" key="10">
    <source>
        <dbReference type="EMBL" id="KAK8857407.1"/>
    </source>
</evidence>
<feature type="domain" description="Amino acid transporter transmembrane" evidence="9">
    <location>
        <begin position="27"/>
        <end position="374"/>
    </location>
</feature>
<dbReference type="PANTHER" id="PTHR22950:SF458">
    <property type="entry name" value="SODIUM-COUPLED NEUTRAL AMINO ACID TRANSPORTER 11-RELATED"/>
    <property type="match status" value="1"/>
</dbReference>
<comment type="similarity">
    <text evidence="2">Belongs to the amino acid/polyamine transporter 2 family.</text>
</comment>